<dbReference type="RefSeq" id="WP_206294945.1">
    <property type="nucleotide sequence ID" value="NZ_CP063458.1"/>
</dbReference>
<sequence length="659" mass="72415">MRSKQKPSTPSPATGTRASRVGTTANASLGSPEKTSVSRLGVLSAAAAGLLGCFLLWGFADITAAPALQFNLGVTRWLLIAAATAFAALPPVTAVIQRLFAFAERPSAVSRAKIACVVSIIAATYLIVTAHLQGRDLFPKTHDDQSYLLQIQMLARLRLWMPQHPLADFFDTFYVISKPVYASLYFPGASLLYVPTVWLGLPTWFLPTCVAGACVGLTYRIVAELVDGASGLLAALALLSLEYFRVFSVLLTSHEPMLLLGLLTTVAWLRWRSARSSAGGRSWVRLAAGPISIGVFAGWAAITRPADAVCFALPVGVALLLDCFRPEQGTDNERPVSRVRSAGMVLGLIVLGATPFLALQAVFNKGVTGNWLETPYTFYLKQEQPNTSFGFHAYDPSARPASNNQRKLDYYDQFFAPYIVRHQPAENLRWWGKVYLPMTVDTTLPTRLALPLAAIGALAVFCSRRRWAVVGVIPLFLLLYYFNTFFLEHYAILIAPAMLLLVVLGIRRCADAWPARASSIRASLSAGLVVTSLLILPEFNALWPEQHQTGDETMTSSVMRFAKVDMPLAGNFKSPAIVLFAYRFGDSIVEEPVYNSDVAWPDDAPLIYAHDLGARNAELFRYYALRQPERRVYRFDRHSAEGIEDLGRVADLAARADQR</sequence>
<feature type="transmembrane region" description="Helical" evidence="2">
    <location>
        <begin position="40"/>
        <end position="57"/>
    </location>
</feature>
<reference evidence="3 4" key="1">
    <citation type="submission" date="2020-10" db="EMBL/GenBank/DDBJ databases">
        <title>Wide distribution of Phycisphaera-like planctomycetes from WD2101 soil group in peatlands and genome analysis of the first cultivated representative.</title>
        <authorList>
            <person name="Dedysh S.N."/>
            <person name="Beletsky A.V."/>
            <person name="Ivanova A."/>
            <person name="Kulichevskaya I.S."/>
            <person name="Suzina N.E."/>
            <person name="Philippov D.A."/>
            <person name="Rakitin A.L."/>
            <person name="Mardanov A.V."/>
            <person name="Ravin N.V."/>
        </authorList>
    </citation>
    <scope>NUCLEOTIDE SEQUENCE [LARGE SCALE GENOMIC DNA]</scope>
    <source>
        <strain evidence="3 4">M1803</strain>
    </source>
</reference>
<name>A0A7M2X1V2_9BACT</name>
<accession>A0A7M2X1V2</accession>
<evidence type="ECO:0008006" key="5">
    <source>
        <dbReference type="Google" id="ProtNLM"/>
    </source>
</evidence>
<keyword evidence="2" id="KW-0812">Transmembrane</keyword>
<feature type="transmembrane region" description="Helical" evidence="2">
    <location>
        <begin position="345"/>
        <end position="363"/>
    </location>
</feature>
<evidence type="ECO:0000256" key="2">
    <source>
        <dbReference type="SAM" id="Phobius"/>
    </source>
</evidence>
<gene>
    <name evidence="3" type="ORF">IPV69_09880</name>
</gene>
<feature type="transmembrane region" description="Helical" evidence="2">
    <location>
        <begin position="283"/>
        <end position="302"/>
    </location>
</feature>
<dbReference type="AlphaFoldDB" id="A0A7M2X1V2"/>
<feature type="transmembrane region" description="Helical" evidence="2">
    <location>
        <begin position="489"/>
        <end position="510"/>
    </location>
</feature>
<dbReference type="Proteomes" id="UP000593765">
    <property type="component" value="Chromosome"/>
</dbReference>
<feature type="transmembrane region" description="Helical" evidence="2">
    <location>
        <begin position="444"/>
        <end position="462"/>
    </location>
</feature>
<proteinExistence type="predicted"/>
<protein>
    <recommendedName>
        <fullName evidence="5">Glycosyltransferase RgtA/B/C/D-like domain-containing protein</fullName>
    </recommendedName>
</protein>
<dbReference type="KEGG" id="hbs:IPV69_09880"/>
<organism evidence="3 4">
    <name type="scientific">Humisphaera borealis</name>
    <dbReference type="NCBI Taxonomy" id="2807512"/>
    <lineage>
        <taxon>Bacteria</taxon>
        <taxon>Pseudomonadati</taxon>
        <taxon>Planctomycetota</taxon>
        <taxon>Phycisphaerae</taxon>
        <taxon>Tepidisphaerales</taxon>
        <taxon>Tepidisphaeraceae</taxon>
        <taxon>Humisphaera</taxon>
    </lineage>
</organism>
<feature type="transmembrane region" description="Helical" evidence="2">
    <location>
        <begin position="467"/>
        <end position="483"/>
    </location>
</feature>
<feature type="transmembrane region" description="Helical" evidence="2">
    <location>
        <begin position="256"/>
        <end position="271"/>
    </location>
</feature>
<feature type="region of interest" description="Disordered" evidence="1">
    <location>
        <begin position="1"/>
        <end position="33"/>
    </location>
</feature>
<dbReference type="EMBL" id="CP063458">
    <property type="protein sequence ID" value="QOV91644.1"/>
    <property type="molecule type" value="Genomic_DNA"/>
</dbReference>
<keyword evidence="2" id="KW-1133">Transmembrane helix</keyword>
<feature type="transmembrane region" description="Helical" evidence="2">
    <location>
        <begin position="77"/>
        <end position="100"/>
    </location>
</feature>
<evidence type="ECO:0000313" key="4">
    <source>
        <dbReference type="Proteomes" id="UP000593765"/>
    </source>
</evidence>
<evidence type="ECO:0000256" key="1">
    <source>
        <dbReference type="SAM" id="MobiDB-lite"/>
    </source>
</evidence>
<evidence type="ECO:0000313" key="3">
    <source>
        <dbReference type="EMBL" id="QOV91644.1"/>
    </source>
</evidence>
<keyword evidence="2" id="KW-0472">Membrane</keyword>
<keyword evidence="4" id="KW-1185">Reference proteome</keyword>